<dbReference type="GO" id="GO:0016226">
    <property type="term" value="P:iron-sulfur cluster assembly"/>
    <property type="evidence" value="ECO:0007669"/>
    <property type="project" value="TreeGrafter"/>
</dbReference>
<dbReference type="PANTHER" id="PTHR22602">
    <property type="entry name" value="TRANSFERASE CAF17, MITOCHONDRIAL-RELATED"/>
    <property type="match status" value="1"/>
</dbReference>
<dbReference type="PANTHER" id="PTHR22602:SF0">
    <property type="entry name" value="TRANSFERASE CAF17, MITOCHONDRIAL-RELATED"/>
    <property type="match status" value="1"/>
</dbReference>
<dbReference type="EMBL" id="BMFO01000004">
    <property type="protein sequence ID" value="GGF97412.1"/>
    <property type="molecule type" value="Genomic_DNA"/>
</dbReference>
<sequence>MLNPIAMPFKLNLRPAREFALPGHAVIGVDGLDAPVFLQSQCMNDVNALTPGAWQYNGWLNPQGRVLALFYLARLASGAYLMILPAGDPAALIDSLRRFVFRAKVRLQHIEEWHVCGEIAGDGTARPDVLSEDADRHHLNIPGQRWQRTLHVSTRRFAPDADAAEVWHALDMAIGWPWLHAEQLGRWTPQMLGLQRLSAFSLKKGCYPGQEIVARTHYLGKSKRDLFTVRGTGLRAGQLLHAGAQEAGTVVDAAAGGDWGVAVLPAPMEAAAELSNQAGRVDVVAIEIC</sequence>
<protein>
    <submittedName>
        <fullName evidence="2">Folate-binding protein YgfZ</fullName>
    </submittedName>
</protein>
<dbReference type="InterPro" id="IPR027266">
    <property type="entry name" value="TrmE/GcvT-like"/>
</dbReference>
<dbReference type="AlphaFoldDB" id="A0A917FPE6"/>
<reference evidence="2" key="1">
    <citation type="journal article" date="2014" name="Int. J. Syst. Evol. Microbiol.">
        <title>Complete genome sequence of Corynebacterium casei LMG S-19264T (=DSM 44701T), isolated from a smear-ripened cheese.</title>
        <authorList>
            <consortium name="US DOE Joint Genome Institute (JGI-PGF)"/>
            <person name="Walter F."/>
            <person name="Albersmeier A."/>
            <person name="Kalinowski J."/>
            <person name="Ruckert C."/>
        </authorList>
    </citation>
    <scope>NUCLEOTIDE SEQUENCE</scope>
    <source>
        <strain evidence="2">CGMCC 1.12726</strain>
    </source>
</reference>
<dbReference type="Proteomes" id="UP000632858">
    <property type="component" value="Unassembled WGS sequence"/>
</dbReference>
<gene>
    <name evidence="2" type="ORF">GCM10010960_18890</name>
</gene>
<keyword evidence="3" id="KW-1185">Reference proteome</keyword>
<accession>A0A917FPE6</accession>
<name>A0A917FPE6_9GAMM</name>
<comment type="caution">
    <text evidence="2">The sequence shown here is derived from an EMBL/GenBank/DDBJ whole genome shotgun (WGS) entry which is preliminary data.</text>
</comment>
<dbReference type="Gene3D" id="3.30.1360.120">
    <property type="entry name" value="Probable tRNA modification gtpase trme, domain 1"/>
    <property type="match status" value="1"/>
</dbReference>
<dbReference type="InterPro" id="IPR017703">
    <property type="entry name" value="YgfZ/GCV_T_CS"/>
</dbReference>
<proteinExistence type="predicted"/>
<dbReference type="Gene3D" id="2.40.30.160">
    <property type="match status" value="1"/>
</dbReference>
<evidence type="ECO:0000256" key="1">
    <source>
        <dbReference type="ARBA" id="ARBA00022946"/>
    </source>
</evidence>
<keyword evidence="1" id="KW-0809">Transit peptide</keyword>
<dbReference type="NCBIfam" id="TIGR03317">
    <property type="entry name" value="ygfZ_signature"/>
    <property type="match status" value="1"/>
</dbReference>
<evidence type="ECO:0000313" key="3">
    <source>
        <dbReference type="Proteomes" id="UP000632858"/>
    </source>
</evidence>
<evidence type="ECO:0000313" key="2">
    <source>
        <dbReference type="EMBL" id="GGF97412.1"/>
    </source>
</evidence>
<dbReference type="InterPro" id="IPR045179">
    <property type="entry name" value="YgfZ/GcvT"/>
</dbReference>
<organism evidence="2 3">
    <name type="scientific">Arenimonas maotaiensis</name>
    <dbReference type="NCBI Taxonomy" id="1446479"/>
    <lineage>
        <taxon>Bacteria</taxon>
        <taxon>Pseudomonadati</taxon>
        <taxon>Pseudomonadota</taxon>
        <taxon>Gammaproteobacteria</taxon>
        <taxon>Lysobacterales</taxon>
        <taxon>Lysobacteraceae</taxon>
        <taxon>Arenimonas</taxon>
    </lineage>
</organism>
<reference evidence="2" key="2">
    <citation type="submission" date="2020-09" db="EMBL/GenBank/DDBJ databases">
        <authorList>
            <person name="Sun Q."/>
            <person name="Zhou Y."/>
        </authorList>
    </citation>
    <scope>NUCLEOTIDE SEQUENCE</scope>
    <source>
        <strain evidence="2">CGMCC 1.12726</strain>
    </source>
</reference>
<dbReference type="SUPFAM" id="SSF103025">
    <property type="entry name" value="Folate-binding domain"/>
    <property type="match status" value="1"/>
</dbReference>